<reference evidence="1" key="1">
    <citation type="submission" date="2019-08" db="EMBL/GenBank/DDBJ databases">
        <title>The genome of the North American firefly Photinus pyralis.</title>
        <authorList>
            <consortium name="Photinus pyralis genome working group"/>
            <person name="Fallon T.R."/>
            <person name="Sander Lower S.E."/>
            <person name="Weng J.-K."/>
        </authorList>
    </citation>
    <scope>NUCLEOTIDE SEQUENCE</scope>
    <source>
        <strain evidence="1">TRF0915ILg1</strain>
        <tissue evidence="1">Whole body</tissue>
    </source>
</reference>
<dbReference type="EMBL" id="VTPC01061924">
    <property type="protein sequence ID" value="KAF2889828.1"/>
    <property type="molecule type" value="Genomic_DNA"/>
</dbReference>
<dbReference type="OrthoDB" id="8034802at2759"/>
<dbReference type="Pfam" id="PF03564">
    <property type="entry name" value="DUF1759"/>
    <property type="match status" value="1"/>
</dbReference>
<gene>
    <name evidence="1" type="ORF">ILUMI_16345</name>
</gene>
<proteinExistence type="predicted"/>
<organism evidence="1 2">
    <name type="scientific">Ignelater luminosus</name>
    <name type="common">Cucubano</name>
    <name type="synonym">Pyrophorus luminosus</name>
    <dbReference type="NCBI Taxonomy" id="2038154"/>
    <lineage>
        <taxon>Eukaryota</taxon>
        <taxon>Metazoa</taxon>
        <taxon>Ecdysozoa</taxon>
        <taxon>Arthropoda</taxon>
        <taxon>Hexapoda</taxon>
        <taxon>Insecta</taxon>
        <taxon>Pterygota</taxon>
        <taxon>Neoptera</taxon>
        <taxon>Endopterygota</taxon>
        <taxon>Coleoptera</taxon>
        <taxon>Polyphaga</taxon>
        <taxon>Elateriformia</taxon>
        <taxon>Elateroidea</taxon>
        <taxon>Elateridae</taxon>
        <taxon>Agrypninae</taxon>
        <taxon>Pyrophorini</taxon>
        <taxon>Ignelater</taxon>
    </lineage>
</organism>
<name>A0A8K0G914_IGNLU</name>
<sequence>RKAQRFFDSFKVLVHEDETLSKIKKFHYLRGCLKDDALRAIESLSVSNDNYDSAIELLKRRFENERLIVQEHVTNTRNVLHIKSSNQVLLSTVMFLIIDSRGKSHNCRALLDQCSEVNIITTALSKKLNLIPRKVNASISGVNLNNTIVSENINVTIKSRITDFATNFDCFVLPAITNPTPSITFDKSFIELPSNVKLADPDFNVSRDIDLLIGAQLFWGLLIDSPIQLKKDQPIFKTQTSSDQCLELQVAKFWEHANIIEPNPGWSVEQMK</sequence>
<dbReference type="AlphaFoldDB" id="A0A8K0G914"/>
<keyword evidence="2" id="KW-1185">Reference proteome</keyword>
<evidence type="ECO:0000313" key="1">
    <source>
        <dbReference type="EMBL" id="KAF2889828.1"/>
    </source>
</evidence>
<feature type="non-terminal residue" evidence="1">
    <location>
        <position position="272"/>
    </location>
</feature>
<dbReference type="InterPro" id="IPR005312">
    <property type="entry name" value="DUF1759"/>
</dbReference>
<dbReference type="Proteomes" id="UP000801492">
    <property type="component" value="Unassembled WGS sequence"/>
</dbReference>
<protein>
    <recommendedName>
        <fullName evidence="3">Peptidase aspartic putative domain-containing protein</fullName>
    </recommendedName>
</protein>
<comment type="caution">
    <text evidence="1">The sequence shown here is derived from an EMBL/GenBank/DDBJ whole genome shotgun (WGS) entry which is preliminary data.</text>
</comment>
<evidence type="ECO:0008006" key="3">
    <source>
        <dbReference type="Google" id="ProtNLM"/>
    </source>
</evidence>
<accession>A0A8K0G914</accession>
<evidence type="ECO:0000313" key="2">
    <source>
        <dbReference type="Proteomes" id="UP000801492"/>
    </source>
</evidence>